<feature type="compositionally biased region" description="Basic and acidic residues" evidence="12">
    <location>
        <begin position="83"/>
        <end position="93"/>
    </location>
</feature>
<dbReference type="NCBIfam" id="TIGR00233">
    <property type="entry name" value="trpS"/>
    <property type="match status" value="1"/>
</dbReference>
<sequence>MSLTPDQPSKSGAMTPGSIATELSKLELPAPTGLKLNLPESKSPLSAGPKSANSNSVFSPISQVSEDGSGTGDLSGPEPEALTEARRKVRSESISEQLSTTLSEMRLPQPERIFGPNETPNPNDKGDQNQKQQGVSAEDWDKVKLDDEVPEAVKEPKRMTHSRHTSRADTAIPKQPTIKETPEPSASTSAPTSSSKAVAKEQKVTPFDVEGEVGADGKELGIDYDKLTKRFGASLISQELLDRFERLTGQKPHPLLRRGTFYSHRDFNTILDRYEKGQPFYLYTGRGPSSDSMHMGHLIPFMFTAYLQRVFNVPLVIQVTDDEKYLLERDIKKQAELMKKIKAKKPLDLLRHYKKMGQDNIKDIIACGFIPEKTFIFSDLANVGGTFYENVVLMAKTITQSQSRNVFGFTDSDNIGMFHFAAVQATPSFCNSFPQIFGDRIDIPALIPCAIDQDPYFLLTRDAADKLHYKKPALLHSKFLPALQGAGTKMSASKENTAIFMTDDAKKIAKKIKSHAFSGGGATQEEHKANGGNPDVDIAYQYLSFFEESDEKMEQLAKDYRAGTLSTSEMKAACIEKIQEVVAEFQKNRAEVTDEKLAYFQDSTRKIDPRPKAKEGEEAPAPAPSA</sequence>
<evidence type="ECO:0000256" key="8">
    <source>
        <dbReference type="ARBA" id="ARBA00022840"/>
    </source>
</evidence>
<dbReference type="InterPro" id="IPR001412">
    <property type="entry name" value="aa-tRNA-synth_I_CS"/>
</dbReference>
<keyword evidence="7" id="KW-0547">Nucleotide-binding</keyword>
<dbReference type="GO" id="GO:0005737">
    <property type="term" value="C:cytoplasm"/>
    <property type="evidence" value="ECO:0007669"/>
    <property type="project" value="UniProtKB-SubCell"/>
</dbReference>
<dbReference type="FunFam" id="3.40.50.620:FF:000033">
    <property type="entry name" value="tryptophan--tRNA ligase, cytoplasmic"/>
    <property type="match status" value="1"/>
</dbReference>
<dbReference type="InterPro" id="IPR002306">
    <property type="entry name" value="Trp-tRNA-ligase"/>
</dbReference>
<comment type="subcellular location">
    <subcellularLocation>
        <location evidence="1">Cytoplasm</location>
    </subcellularLocation>
</comment>
<keyword evidence="8" id="KW-0067">ATP-binding</keyword>
<dbReference type="PANTHER" id="PTHR10055:SF1">
    <property type="entry name" value="TRYPTOPHAN--TRNA LIGASE, CYTOPLASMIC"/>
    <property type="match status" value="1"/>
</dbReference>
<dbReference type="GO" id="GO:0005524">
    <property type="term" value="F:ATP binding"/>
    <property type="evidence" value="ECO:0007669"/>
    <property type="project" value="UniProtKB-KW"/>
</dbReference>
<evidence type="ECO:0000256" key="4">
    <source>
        <dbReference type="ARBA" id="ARBA00013782"/>
    </source>
</evidence>
<dbReference type="EMBL" id="CP144099">
    <property type="protein sequence ID" value="WWC86947.1"/>
    <property type="molecule type" value="Genomic_DNA"/>
</dbReference>
<dbReference type="Gene3D" id="1.10.240.10">
    <property type="entry name" value="Tyrosyl-Transfer RNA Synthetase"/>
    <property type="match status" value="1"/>
</dbReference>
<dbReference type="RefSeq" id="XP_066073710.1">
    <property type="nucleotide sequence ID" value="XM_066217613.1"/>
</dbReference>
<evidence type="ECO:0000256" key="11">
    <source>
        <dbReference type="ARBA" id="ARBA00030268"/>
    </source>
</evidence>
<dbReference type="PANTHER" id="PTHR10055">
    <property type="entry name" value="TRYPTOPHANYL-TRNA SYNTHETASE"/>
    <property type="match status" value="1"/>
</dbReference>
<feature type="compositionally biased region" description="Basic and acidic residues" evidence="12">
    <location>
        <begin position="601"/>
        <end position="617"/>
    </location>
</feature>
<dbReference type="Pfam" id="PF00579">
    <property type="entry name" value="tRNA-synt_1b"/>
    <property type="match status" value="1"/>
</dbReference>
<evidence type="ECO:0000256" key="10">
    <source>
        <dbReference type="ARBA" id="ARBA00023146"/>
    </source>
</evidence>
<feature type="compositionally biased region" description="Polar residues" evidence="12">
    <location>
        <begin position="51"/>
        <end position="68"/>
    </location>
</feature>
<proteinExistence type="inferred from homology"/>
<keyword evidence="6 13" id="KW-0436">Ligase</keyword>
<dbReference type="GO" id="GO:0004830">
    <property type="term" value="F:tryptophan-tRNA ligase activity"/>
    <property type="evidence" value="ECO:0007669"/>
    <property type="project" value="UniProtKB-EC"/>
</dbReference>
<feature type="compositionally biased region" description="Basic and acidic residues" evidence="12">
    <location>
        <begin position="139"/>
        <end position="158"/>
    </location>
</feature>
<keyword evidence="5" id="KW-0963">Cytoplasm</keyword>
<feature type="region of interest" description="Disordered" evidence="12">
    <location>
        <begin position="601"/>
        <end position="626"/>
    </location>
</feature>
<dbReference type="Gene3D" id="3.40.50.620">
    <property type="entry name" value="HUPs"/>
    <property type="match status" value="1"/>
</dbReference>
<dbReference type="InterPro" id="IPR014729">
    <property type="entry name" value="Rossmann-like_a/b/a_fold"/>
</dbReference>
<evidence type="ECO:0000256" key="9">
    <source>
        <dbReference type="ARBA" id="ARBA00022917"/>
    </source>
</evidence>
<feature type="region of interest" description="Disordered" evidence="12">
    <location>
        <begin position="1"/>
        <end position="203"/>
    </location>
</feature>
<evidence type="ECO:0000313" key="13">
    <source>
        <dbReference type="EMBL" id="WWC86947.1"/>
    </source>
</evidence>
<dbReference type="GO" id="GO:0006436">
    <property type="term" value="P:tryptophanyl-tRNA aminoacylation"/>
    <property type="evidence" value="ECO:0007669"/>
    <property type="project" value="InterPro"/>
</dbReference>
<dbReference type="EC" id="6.1.1.2" evidence="3"/>
<keyword evidence="10" id="KW-0030">Aminoacyl-tRNA synthetase</keyword>
<evidence type="ECO:0000256" key="12">
    <source>
        <dbReference type="SAM" id="MobiDB-lite"/>
    </source>
</evidence>
<dbReference type="InterPro" id="IPR002305">
    <property type="entry name" value="aa-tRNA-synth_Ic"/>
</dbReference>
<evidence type="ECO:0000256" key="3">
    <source>
        <dbReference type="ARBA" id="ARBA00013161"/>
    </source>
</evidence>
<dbReference type="PRINTS" id="PR01039">
    <property type="entry name" value="TRNASYNTHTRP"/>
</dbReference>
<evidence type="ECO:0000256" key="5">
    <source>
        <dbReference type="ARBA" id="ARBA00022490"/>
    </source>
</evidence>
<dbReference type="AlphaFoldDB" id="A0AAX4JNF7"/>
<comment type="similarity">
    <text evidence="2">Belongs to the class-I aminoacyl-tRNA synthetase family.</text>
</comment>
<dbReference type="GeneID" id="91092500"/>
<dbReference type="FunFam" id="1.10.240.10:FF:000010">
    <property type="entry name" value="Tryptophan-tRNA ligase, putative"/>
    <property type="match status" value="1"/>
</dbReference>
<protein>
    <recommendedName>
        <fullName evidence="4">Tryptophan--tRNA ligase, cytoplasmic</fullName>
        <ecNumber evidence="3">6.1.1.2</ecNumber>
    </recommendedName>
    <alternativeName>
        <fullName evidence="11">Tryptophanyl-tRNA synthetase</fullName>
    </alternativeName>
</protein>
<keyword evidence="9" id="KW-0648">Protein biosynthesis</keyword>
<organism evidence="13 14">
    <name type="scientific">Kwoniella dendrophila CBS 6074</name>
    <dbReference type="NCBI Taxonomy" id="1295534"/>
    <lineage>
        <taxon>Eukaryota</taxon>
        <taxon>Fungi</taxon>
        <taxon>Dikarya</taxon>
        <taxon>Basidiomycota</taxon>
        <taxon>Agaricomycotina</taxon>
        <taxon>Tremellomycetes</taxon>
        <taxon>Tremellales</taxon>
        <taxon>Cryptococcaceae</taxon>
        <taxon>Kwoniella</taxon>
    </lineage>
</organism>
<name>A0AAX4JNF7_9TREE</name>
<reference evidence="13 14" key="1">
    <citation type="submission" date="2024-01" db="EMBL/GenBank/DDBJ databases">
        <title>Comparative genomics of Cryptococcus and Kwoniella reveals pathogenesis evolution and contrasting modes of karyotype evolution via chromosome fusion or intercentromeric recombination.</title>
        <authorList>
            <person name="Coelho M.A."/>
            <person name="David-Palma M."/>
            <person name="Shea T."/>
            <person name="Bowers K."/>
            <person name="McGinley-Smith S."/>
            <person name="Mohammad A.W."/>
            <person name="Gnirke A."/>
            <person name="Yurkov A.M."/>
            <person name="Nowrousian M."/>
            <person name="Sun S."/>
            <person name="Cuomo C.A."/>
            <person name="Heitman J."/>
        </authorList>
    </citation>
    <scope>NUCLEOTIDE SEQUENCE [LARGE SCALE GENOMIC DNA]</scope>
    <source>
        <strain evidence="13 14">CBS 6074</strain>
    </source>
</reference>
<evidence type="ECO:0000313" key="14">
    <source>
        <dbReference type="Proteomes" id="UP001355207"/>
    </source>
</evidence>
<gene>
    <name evidence="13" type="ORF">L201_001828</name>
</gene>
<evidence type="ECO:0000256" key="2">
    <source>
        <dbReference type="ARBA" id="ARBA00005594"/>
    </source>
</evidence>
<feature type="compositionally biased region" description="Polar residues" evidence="12">
    <location>
        <begin position="94"/>
        <end position="103"/>
    </location>
</feature>
<dbReference type="PROSITE" id="PS00178">
    <property type="entry name" value="AA_TRNA_LIGASE_I"/>
    <property type="match status" value="1"/>
</dbReference>
<evidence type="ECO:0000256" key="6">
    <source>
        <dbReference type="ARBA" id="ARBA00022598"/>
    </source>
</evidence>
<feature type="compositionally biased region" description="Low complexity" evidence="12">
    <location>
        <begin position="183"/>
        <end position="195"/>
    </location>
</feature>
<accession>A0AAX4JNF7</accession>
<feature type="compositionally biased region" description="Polar residues" evidence="12">
    <location>
        <begin position="1"/>
        <end position="12"/>
    </location>
</feature>
<keyword evidence="14" id="KW-1185">Reference proteome</keyword>
<evidence type="ECO:0000256" key="7">
    <source>
        <dbReference type="ARBA" id="ARBA00022741"/>
    </source>
</evidence>
<dbReference type="SUPFAM" id="SSF52374">
    <property type="entry name" value="Nucleotidylyl transferase"/>
    <property type="match status" value="1"/>
</dbReference>
<dbReference type="Proteomes" id="UP001355207">
    <property type="component" value="Chromosome 2"/>
</dbReference>
<evidence type="ECO:0000256" key="1">
    <source>
        <dbReference type="ARBA" id="ARBA00004496"/>
    </source>
</evidence>